<keyword evidence="6" id="KW-1185">Reference proteome</keyword>
<keyword evidence="2" id="KW-0547">Nucleotide-binding</keyword>
<proteinExistence type="inferred from homology"/>
<protein>
    <submittedName>
        <fullName evidence="5">GTPase IMAP family member 4-like protein</fullName>
    </submittedName>
</protein>
<evidence type="ECO:0000313" key="6">
    <source>
        <dbReference type="Proteomes" id="UP000290572"/>
    </source>
</evidence>
<evidence type="ECO:0000256" key="2">
    <source>
        <dbReference type="ARBA" id="ARBA00022741"/>
    </source>
</evidence>
<evidence type="ECO:0000313" key="5">
    <source>
        <dbReference type="EMBL" id="RXN23490.1"/>
    </source>
</evidence>
<gene>
    <name evidence="5" type="ORF">ROHU_022896</name>
</gene>
<dbReference type="PANTHER" id="PTHR10903:SF170">
    <property type="entry name" value="GTPASE IMAP FAMILY MEMBER 7"/>
    <property type="match status" value="1"/>
</dbReference>
<evidence type="ECO:0000256" key="1">
    <source>
        <dbReference type="ARBA" id="ARBA00008535"/>
    </source>
</evidence>
<dbReference type="EMBL" id="QBIY01012561">
    <property type="protein sequence ID" value="RXN23490.1"/>
    <property type="molecule type" value="Genomic_DNA"/>
</dbReference>
<evidence type="ECO:0000256" key="3">
    <source>
        <dbReference type="ARBA" id="ARBA00023134"/>
    </source>
</evidence>
<dbReference type="Proteomes" id="UP000290572">
    <property type="component" value="Unassembled WGS sequence"/>
</dbReference>
<dbReference type="InterPro" id="IPR006703">
    <property type="entry name" value="G_AIG1"/>
</dbReference>
<name>A0A498MSJ5_LABRO</name>
<feature type="domain" description="AIG1-type G" evidence="4">
    <location>
        <begin position="49"/>
        <end position="162"/>
    </location>
</feature>
<dbReference type="GO" id="GO:0005525">
    <property type="term" value="F:GTP binding"/>
    <property type="evidence" value="ECO:0007669"/>
    <property type="project" value="UniProtKB-KW"/>
</dbReference>
<dbReference type="STRING" id="84645.A0A498MSJ5"/>
<sequence length="200" mass="22564">MSPLEVSWAYHRNAREGGCPPDDPDEAKTLILILLNHHHNLEVESELVLVLLGVSGPEKTTVERMILGREESQADSSPATQMKITVDTGEVDGEQVTVINTPDWFSSELSTEEIQRKIQMCIRLSSHGPHAFFLVIPAKQFSEEEKQIVKKMEMIFEERITKKDNKTVCIDPEVQWINKVITRVMRSKRNTKGTSAPAVA</sequence>
<dbReference type="PANTHER" id="PTHR10903">
    <property type="entry name" value="GTPASE, IMAP FAMILY MEMBER-RELATED"/>
    <property type="match status" value="1"/>
</dbReference>
<evidence type="ECO:0000259" key="4">
    <source>
        <dbReference type="Pfam" id="PF04548"/>
    </source>
</evidence>
<accession>A0A498MSJ5</accession>
<dbReference type="InterPro" id="IPR027417">
    <property type="entry name" value="P-loop_NTPase"/>
</dbReference>
<dbReference type="SUPFAM" id="SSF52540">
    <property type="entry name" value="P-loop containing nucleoside triphosphate hydrolases"/>
    <property type="match status" value="1"/>
</dbReference>
<dbReference type="Pfam" id="PF04548">
    <property type="entry name" value="AIG1"/>
    <property type="match status" value="1"/>
</dbReference>
<dbReference type="AlphaFoldDB" id="A0A498MSJ5"/>
<dbReference type="Gene3D" id="3.40.50.300">
    <property type="entry name" value="P-loop containing nucleotide triphosphate hydrolases"/>
    <property type="match status" value="1"/>
</dbReference>
<comment type="caution">
    <text evidence="5">The sequence shown here is derived from an EMBL/GenBank/DDBJ whole genome shotgun (WGS) entry which is preliminary data.</text>
</comment>
<comment type="similarity">
    <text evidence="1">Belongs to the TRAFAC class TrmE-Era-EngA-EngB-Septin-like GTPase superfamily. AIG1/Toc34/Toc159-like paraseptin GTPase family. IAN subfamily.</text>
</comment>
<keyword evidence="3" id="KW-0342">GTP-binding</keyword>
<dbReference type="InterPro" id="IPR045058">
    <property type="entry name" value="GIMA/IAN/Toc"/>
</dbReference>
<organism evidence="5 6">
    <name type="scientific">Labeo rohita</name>
    <name type="common">Indian major carp</name>
    <name type="synonym">Cyprinus rohita</name>
    <dbReference type="NCBI Taxonomy" id="84645"/>
    <lineage>
        <taxon>Eukaryota</taxon>
        <taxon>Metazoa</taxon>
        <taxon>Chordata</taxon>
        <taxon>Craniata</taxon>
        <taxon>Vertebrata</taxon>
        <taxon>Euteleostomi</taxon>
        <taxon>Actinopterygii</taxon>
        <taxon>Neopterygii</taxon>
        <taxon>Teleostei</taxon>
        <taxon>Ostariophysi</taxon>
        <taxon>Cypriniformes</taxon>
        <taxon>Cyprinidae</taxon>
        <taxon>Labeoninae</taxon>
        <taxon>Labeonini</taxon>
        <taxon>Labeo</taxon>
    </lineage>
</organism>
<reference evidence="5 6" key="1">
    <citation type="submission" date="2018-03" db="EMBL/GenBank/DDBJ databases">
        <title>Draft genome sequence of Rohu Carp (Labeo rohita).</title>
        <authorList>
            <person name="Das P."/>
            <person name="Kushwaha B."/>
            <person name="Joshi C.G."/>
            <person name="Kumar D."/>
            <person name="Nagpure N.S."/>
            <person name="Sahoo L."/>
            <person name="Das S.P."/>
            <person name="Bit A."/>
            <person name="Patnaik S."/>
            <person name="Meher P.K."/>
            <person name="Jayasankar P."/>
            <person name="Koringa P.G."/>
            <person name="Patel N.V."/>
            <person name="Hinsu A.T."/>
            <person name="Kumar R."/>
            <person name="Pandey M."/>
            <person name="Agarwal S."/>
            <person name="Srivastava S."/>
            <person name="Singh M."/>
            <person name="Iquebal M.A."/>
            <person name="Jaiswal S."/>
            <person name="Angadi U.B."/>
            <person name="Kumar N."/>
            <person name="Raza M."/>
            <person name="Shah T.M."/>
            <person name="Rai A."/>
            <person name="Jena J.K."/>
        </authorList>
    </citation>
    <scope>NUCLEOTIDE SEQUENCE [LARGE SCALE GENOMIC DNA]</scope>
    <source>
        <strain evidence="5">DASCIFA01</strain>
        <tissue evidence="5">Testis</tissue>
    </source>
</reference>